<keyword evidence="6" id="KW-0328">Glycosyltransferase</keyword>
<proteinExistence type="inferred from homology"/>
<keyword evidence="18" id="KW-1185">Reference proteome</keyword>
<evidence type="ECO:0000256" key="7">
    <source>
        <dbReference type="ARBA" id="ARBA00022679"/>
    </source>
</evidence>
<dbReference type="Pfam" id="PF00912">
    <property type="entry name" value="Transgly"/>
    <property type="match status" value="1"/>
</dbReference>
<feature type="domain" description="Penicillin-binding C-terminal" evidence="14">
    <location>
        <begin position="597"/>
        <end position="676"/>
    </location>
</feature>
<dbReference type="Gene3D" id="3.40.710.10">
    <property type="entry name" value="DD-peptidase/beta-lactamase superfamily"/>
    <property type="match status" value="1"/>
</dbReference>
<comment type="similarity">
    <text evidence="2">In the C-terminal section; belongs to the transpeptidase family.</text>
</comment>
<evidence type="ECO:0000259" key="14">
    <source>
        <dbReference type="Pfam" id="PF06832"/>
    </source>
</evidence>
<reference evidence="16 17" key="1">
    <citation type="submission" date="2017-09" db="EMBL/GenBank/DDBJ databases">
        <authorList>
            <person name="Ehlers B."/>
            <person name="Leendertz F.H."/>
        </authorList>
    </citation>
    <scope>NUCLEOTIDE SEQUENCE [LARGE SCALE GENOMIC DNA]</scope>
    <source>
        <strain evidence="16 17">CGMCC 1.12662</strain>
    </source>
</reference>
<evidence type="ECO:0000256" key="2">
    <source>
        <dbReference type="ARBA" id="ARBA00007090"/>
    </source>
</evidence>
<feature type="domain" description="Glycosyl transferase family 51" evidence="13">
    <location>
        <begin position="61"/>
        <end position="229"/>
    </location>
</feature>
<protein>
    <recommendedName>
        <fullName evidence="10">peptidoglycan glycosyltransferase</fullName>
        <ecNumber evidence="10">2.4.99.28</ecNumber>
    </recommendedName>
</protein>
<comment type="pathway">
    <text evidence="1">Cell wall biogenesis; peptidoglycan biosynthesis.</text>
</comment>
<keyword evidence="7" id="KW-0808">Transferase</keyword>
<evidence type="ECO:0000256" key="1">
    <source>
        <dbReference type="ARBA" id="ARBA00004752"/>
    </source>
</evidence>
<dbReference type="InterPro" id="IPR011815">
    <property type="entry name" value="PBP_1c"/>
</dbReference>
<feature type="domain" description="Penicillin-binding protein transpeptidase" evidence="12">
    <location>
        <begin position="306"/>
        <end position="518"/>
    </location>
</feature>
<evidence type="ECO:0000259" key="13">
    <source>
        <dbReference type="Pfam" id="PF00912"/>
    </source>
</evidence>
<evidence type="ECO:0000313" key="15">
    <source>
        <dbReference type="EMBL" id="PJE30386.1"/>
    </source>
</evidence>
<dbReference type="GO" id="GO:0008658">
    <property type="term" value="F:penicillin binding"/>
    <property type="evidence" value="ECO:0007669"/>
    <property type="project" value="InterPro"/>
</dbReference>
<dbReference type="InterPro" id="IPR001264">
    <property type="entry name" value="Glyco_trans_51"/>
</dbReference>
<evidence type="ECO:0000256" key="4">
    <source>
        <dbReference type="ARBA" id="ARBA00022645"/>
    </source>
</evidence>
<evidence type="ECO:0000256" key="10">
    <source>
        <dbReference type="ARBA" id="ARBA00044770"/>
    </source>
</evidence>
<dbReference type="GO" id="GO:0030288">
    <property type="term" value="C:outer membrane-bounded periplasmic space"/>
    <property type="evidence" value="ECO:0007669"/>
    <property type="project" value="TreeGrafter"/>
</dbReference>
<evidence type="ECO:0000256" key="9">
    <source>
        <dbReference type="ARBA" id="ARBA00023268"/>
    </source>
</evidence>
<dbReference type="SUPFAM" id="SSF56601">
    <property type="entry name" value="beta-lactamase/transpeptidase-like"/>
    <property type="match status" value="1"/>
</dbReference>
<dbReference type="UniPathway" id="UPA00219"/>
<dbReference type="RefSeq" id="WP_097144503.1">
    <property type="nucleotide sequence ID" value="NZ_OBEA01000001.1"/>
</dbReference>
<dbReference type="InterPro" id="IPR050396">
    <property type="entry name" value="Glycosyltr_51/Transpeptidase"/>
</dbReference>
<keyword evidence="9" id="KW-0511">Multifunctional enzyme</keyword>
<evidence type="ECO:0000313" key="17">
    <source>
        <dbReference type="Proteomes" id="UP000231655"/>
    </source>
</evidence>
<dbReference type="Proteomes" id="UP000231655">
    <property type="component" value="Unassembled WGS sequence"/>
</dbReference>
<dbReference type="EC" id="2.4.99.28" evidence="10"/>
<dbReference type="Pfam" id="PF06832">
    <property type="entry name" value="BiPBP_C"/>
    <property type="match status" value="1"/>
</dbReference>
<dbReference type="InterPro" id="IPR009647">
    <property type="entry name" value="PBP_C"/>
</dbReference>
<dbReference type="NCBIfam" id="TIGR02073">
    <property type="entry name" value="PBP_1c"/>
    <property type="match status" value="1"/>
</dbReference>
<dbReference type="SUPFAM" id="SSF53955">
    <property type="entry name" value="Lysozyme-like"/>
    <property type="match status" value="1"/>
</dbReference>
<dbReference type="InterPro" id="IPR036950">
    <property type="entry name" value="PBP_transglycosylase"/>
</dbReference>
<evidence type="ECO:0000256" key="5">
    <source>
        <dbReference type="ARBA" id="ARBA00022670"/>
    </source>
</evidence>
<dbReference type="AlphaFoldDB" id="A0A285HY68"/>
<evidence type="ECO:0000256" key="11">
    <source>
        <dbReference type="ARBA" id="ARBA00049902"/>
    </source>
</evidence>
<evidence type="ECO:0000259" key="12">
    <source>
        <dbReference type="Pfam" id="PF00905"/>
    </source>
</evidence>
<dbReference type="InterPro" id="IPR023346">
    <property type="entry name" value="Lysozyme-like_dom_sf"/>
</dbReference>
<reference evidence="15 18" key="2">
    <citation type="journal article" date="2018" name="Int. J. Syst. Evol. Microbiol.">
        <title>Pseudooceanicola lipolyticus sp. nov., a marine alphaproteobacterium, reclassification of Oceanicola flagellatus as Pseudooceanicola flagellatus comb. nov. and emended description of the genus Pseudooceanicola.</title>
        <authorList>
            <person name="Huang M.-M."/>
            <person name="Guo L.-L."/>
            <person name="Wu Y.-H."/>
            <person name="Lai Q.-L."/>
            <person name="Shao Z.-Z."/>
            <person name="Wang C.-S."/>
            <person name="Wu M."/>
            <person name="Xu X.-W."/>
        </authorList>
    </citation>
    <scope>NUCLEOTIDE SEQUENCE [LARGE SCALE GENOMIC DNA]</scope>
    <source>
        <strain evidence="15 18">Ar-45</strain>
    </source>
</reference>
<dbReference type="GO" id="GO:0006508">
    <property type="term" value="P:proteolysis"/>
    <property type="evidence" value="ECO:0007669"/>
    <property type="project" value="UniProtKB-KW"/>
</dbReference>
<dbReference type="OrthoDB" id="9766909at2"/>
<name>A0A285HY68_9RHOB</name>
<dbReference type="PANTHER" id="PTHR32282:SF15">
    <property type="entry name" value="PENICILLIN-BINDING PROTEIN 1C"/>
    <property type="match status" value="1"/>
</dbReference>
<dbReference type="InterPro" id="IPR012338">
    <property type="entry name" value="Beta-lactam/transpept-like"/>
</dbReference>
<evidence type="ECO:0000313" key="16">
    <source>
        <dbReference type="EMBL" id="SNY40583.1"/>
    </source>
</evidence>
<keyword evidence="4" id="KW-0121">Carboxypeptidase</keyword>
<dbReference type="Pfam" id="PF00905">
    <property type="entry name" value="Transpeptidase"/>
    <property type="match status" value="1"/>
</dbReference>
<dbReference type="PANTHER" id="PTHR32282">
    <property type="entry name" value="BINDING PROTEIN TRANSPEPTIDASE, PUTATIVE-RELATED"/>
    <property type="match status" value="1"/>
</dbReference>
<accession>A0A285HY68</accession>
<keyword evidence="8" id="KW-0378">Hydrolase</keyword>
<dbReference type="EMBL" id="PGTD01000013">
    <property type="protein sequence ID" value="PJE30386.1"/>
    <property type="molecule type" value="Genomic_DNA"/>
</dbReference>
<evidence type="ECO:0000256" key="8">
    <source>
        <dbReference type="ARBA" id="ARBA00022801"/>
    </source>
</evidence>
<comment type="catalytic activity">
    <reaction evidence="11">
        <text>[GlcNAc-(1-&gt;4)-Mur2Ac(oyl-L-Ala-gamma-D-Glu-L-Lys-D-Ala-D-Ala)](n)-di-trans,octa-cis-undecaprenyl diphosphate + beta-D-GlcNAc-(1-&gt;4)-Mur2Ac(oyl-L-Ala-gamma-D-Glu-L-Lys-D-Ala-D-Ala)-di-trans,octa-cis-undecaprenyl diphosphate = [GlcNAc-(1-&gt;4)-Mur2Ac(oyl-L-Ala-gamma-D-Glu-L-Lys-D-Ala-D-Ala)](n+1)-di-trans,octa-cis-undecaprenyl diphosphate + di-trans,octa-cis-undecaprenyl diphosphate + H(+)</text>
        <dbReference type="Rhea" id="RHEA:23708"/>
        <dbReference type="Rhea" id="RHEA-COMP:9602"/>
        <dbReference type="Rhea" id="RHEA-COMP:9603"/>
        <dbReference type="ChEBI" id="CHEBI:15378"/>
        <dbReference type="ChEBI" id="CHEBI:58405"/>
        <dbReference type="ChEBI" id="CHEBI:60033"/>
        <dbReference type="ChEBI" id="CHEBI:78435"/>
        <dbReference type="EC" id="2.4.99.28"/>
    </reaction>
</comment>
<evidence type="ECO:0000256" key="3">
    <source>
        <dbReference type="ARBA" id="ARBA00007739"/>
    </source>
</evidence>
<dbReference type="Gene3D" id="1.10.3810.10">
    <property type="entry name" value="Biosynthetic peptidoglycan transglycosylase-like"/>
    <property type="match status" value="1"/>
</dbReference>
<dbReference type="GO" id="GO:0008955">
    <property type="term" value="F:peptidoglycan glycosyltransferase activity"/>
    <property type="evidence" value="ECO:0007669"/>
    <property type="project" value="UniProtKB-EC"/>
</dbReference>
<comment type="similarity">
    <text evidence="3">In the N-terminal section; belongs to the glycosyltransferase 51 family.</text>
</comment>
<dbReference type="GO" id="GO:0009252">
    <property type="term" value="P:peptidoglycan biosynthetic process"/>
    <property type="evidence" value="ECO:0007669"/>
    <property type="project" value="UniProtKB-UniPathway"/>
</dbReference>
<organism evidence="16 17">
    <name type="scientific">Pseudooceanicola antarcticus</name>
    <dbReference type="NCBI Taxonomy" id="1247613"/>
    <lineage>
        <taxon>Bacteria</taxon>
        <taxon>Pseudomonadati</taxon>
        <taxon>Pseudomonadota</taxon>
        <taxon>Alphaproteobacteria</taxon>
        <taxon>Rhodobacterales</taxon>
        <taxon>Paracoccaceae</taxon>
        <taxon>Pseudooceanicola</taxon>
    </lineage>
</organism>
<dbReference type="GO" id="GO:0004180">
    <property type="term" value="F:carboxypeptidase activity"/>
    <property type="evidence" value="ECO:0007669"/>
    <property type="project" value="UniProtKB-KW"/>
</dbReference>
<dbReference type="Proteomes" id="UP000231702">
    <property type="component" value="Unassembled WGS sequence"/>
</dbReference>
<dbReference type="EMBL" id="OBEA01000001">
    <property type="protein sequence ID" value="SNY40583.1"/>
    <property type="molecule type" value="Genomic_DNA"/>
</dbReference>
<sequence length="681" mass="72617">MKPRRAALSLLALGLCLWGGGLARDRFDAWVGATELPPLAPAHSVEMRAADGALLRAYTVEDGRWRLQLALDEVDPLYLAMLRAYEDRRFDDHAGVDGVALLRAALQAVQHGEVVSGGSTLTMQVARLLEHSGTGRWSGKLRQARLALALERRLSKAQILSLYLTLAPMGGNLEGLRAATLAYFGKEPARLTPAEAALLVSLPQSPEARRPDRDPLAAQAARDRVLARMVDAGVIDAETAEAARVDTVPRARRPFPALAPHLTDRARADAPTLIRHDLTLDASLQAKLEALASDALQGRQQDLSIAILVADHRSGEMLASVGSRGFSAQAQGFVDMTRALRSPGSTLKPLVYALAFDRGLAHPETMIEDRATDFAGYRPVNFDGRFRGPVSVREALQSSLNLPVVSLTEALGPANVMAGLRRAGVEAELPGGVPGLAISLGGLGVSLEDLVRLYGGLAQGGAAMNLHWRMGDRAEASGRITSPAAAWQVGHILSELVPPDGGPRGRVAWKTGTSYGHRDAWAIGYDGAHVVGVWIGRPDGTPVPGAFGADLAAPLLFRVFQRISPQTEELPAPPREVLLVSNAELPQPLREFRRRGAARHDPDAPKLAFPPDGAMLELGAADLPVRVDRGRPPFTWLLNGAPVLTGQRRAEALLPGPGPGFADVTVVDADGRSSRASIRLN</sequence>
<evidence type="ECO:0000313" key="18">
    <source>
        <dbReference type="Proteomes" id="UP000231702"/>
    </source>
</evidence>
<evidence type="ECO:0000256" key="6">
    <source>
        <dbReference type="ARBA" id="ARBA00022676"/>
    </source>
</evidence>
<gene>
    <name evidence="15" type="primary">pbpC</name>
    <name evidence="15" type="ORF">CVM39_06675</name>
    <name evidence="16" type="ORF">SAMN06297129_0747</name>
</gene>
<dbReference type="InterPro" id="IPR001460">
    <property type="entry name" value="PCN-bd_Tpept"/>
</dbReference>
<keyword evidence="5" id="KW-0645">Protease</keyword>